<keyword evidence="2" id="KW-0966">Cell projection</keyword>
<name>A0A383R6T9_PAEAL</name>
<dbReference type="NCBIfam" id="TIGR02530">
    <property type="entry name" value="flg_new"/>
    <property type="match status" value="1"/>
</dbReference>
<evidence type="ECO:0000313" key="2">
    <source>
        <dbReference type="EMBL" id="SYX82805.1"/>
    </source>
</evidence>
<accession>A0A383R6T9</accession>
<keyword evidence="2" id="KW-0969">Cilium</keyword>
<dbReference type="RefSeq" id="WP_138185036.1">
    <property type="nucleotide sequence ID" value="NZ_LS992241.1"/>
</dbReference>
<evidence type="ECO:0000313" key="3">
    <source>
        <dbReference type="Proteomes" id="UP000304148"/>
    </source>
</evidence>
<feature type="region of interest" description="Disordered" evidence="1">
    <location>
        <begin position="1"/>
        <end position="30"/>
    </location>
</feature>
<dbReference type="EMBL" id="LS992241">
    <property type="protein sequence ID" value="SYX82805.1"/>
    <property type="molecule type" value="Genomic_DNA"/>
</dbReference>
<keyword evidence="2" id="KW-0282">Flagellum</keyword>
<dbReference type="AlphaFoldDB" id="A0A383R6T9"/>
<dbReference type="Pfam" id="PF12611">
    <property type="entry name" value="Flagellar_put"/>
    <property type="match status" value="1"/>
</dbReference>
<sequence length="132" mass="14776">MNIQGSLRHLPPMRPVQGSSLSRATSSGKTNAVPQFQQLLNQELHKQEDVRFSHHAQLRMKERGMSMTPDLMQKMKQAISQAESKGAKQSLVVVNKQAFIVNVHSRTVITALDEASQQDHIFTQIDSAVLMN</sequence>
<dbReference type="Proteomes" id="UP000304148">
    <property type="component" value="Chromosome"/>
</dbReference>
<proteinExistence type="predicted"/>
<reference evidence="3" key="1">
    <citation type="submission" date="2018-08" db="EMBL/GenBank/DDBJ databases">
        <authorList>
            <person name="Chevrot R."/>
        </authorList>
    </citation>
    <scope>NUCLEOTIDE SEQUENCE [LARGE SCALE GENOMIC DNA]</scope>
</reference>
<protein>
    <submittedName>
        <fullName evidence="2">Flagellar operon protein</fullName>
    </submittedName>
</protein>
<gene>
    <name evidence="2" type="ORF">PBLR_11227</name>
</gene>
<evidence type="ECO:0000256" key="1">
    <source>
        <dbReference type="SAM" id="MobiDB-lite"/>
    </source>
</evidence>
<organism evidence="2 3">
    <name type="scientific">Paenibacillus alvei</name>
    <name type="common">Bacillus alvei</name>
    <dbReference type="NCBI Taxonomy" id="44250"/>
    <lineage>
        <taxon>Bacteria</taxon>
        <taxon>Bacillati</taxon>
        <taxon>Bacillota</taxon>
        <taxon>Bacilli</taxon>
        <taxon>Bacillales</taxon>
        <taxon>Paenibacillaceae</taxon>
        <taxon>Paenibacillus</taxon>
    </lineage>
</organism>
<dbReference type="InterPro" id="IPR013367">
    <property type="entry name" value="Flagellar_put"/>
</dbReference>
<feature type="compositionally biased region" description="Polar residues" evidence="1">
    <location>
        <begin position="17"/>
        <end position="30"/>
    </location>
</feature>